<dbReference type="STRING" id="212818.A0A0D1WTL2"/>
<keyword evidence="3" id="KW-1185">Reference proteome</keyword>
<reference evidence="2 3" key="1">
    <citation type="submission" date="2015-01" db="EMBL/GenBank/DDBJ databases">
        <title>The Genome Sequence of Exophiala mesophila CBS40295.</title>
        <authorList>
            <consortium name="The Broad Institute Genomics Platform"/>
            <person name="Cuomo C."/>
            <person name="de Hoog S."/>
            <person name="Gorbushina A."/>
            <person name="Stielow B."/>
            <person name="Teixiera M."/>
            <person name="Abouelleil A."/>
            <person name="Chapman S.B."/>
            <person name="Priest M."/>
            <person name="Young S.K."/>
            <person name="Wortman J."/>
            <person name="Nusbaum C."/>
            <person name="Birren B."/>
        </authorList>
    </citation>
    <scope>NUCLEOTIDE SEQUENCE [LARGE SCALE GENOMIC DNA]</scope>
    <source>
        <strain evidence="2 3">CBS 40295</strain>
    </source>
</reference>
<feature type="region of interest" description="Disordered" evidence="1">
    <location>
        <begin position="13"/>
        <end position="56"/>
    </location>
</feature>
<dbReference type="OMA" id="THMEISI"/>
<evidence type="ECO:0008006" key="4">
    <source>
        <dbReference type="Google" id="ProtNLM"/>
    </source>
</evidence>
<feature type="compositionally biased region" description="Basic and acidic residues" evidence="1">
    <location>
        <begin position="13"/>
        <end position="25"/>
    </location>
</feature>
<dbReference type="OrthoDB" id="4112231at2759"/>
<dbReference type="HOGENOM" id="CLU_015771_0_1_1"/>
<dbReference type="Proteomes" id="UP000054302">
    <property type="component" value="Unassembled WGS sequence"/>
</dbReference>
<organism evidence="2 3">
    <name type="scientific">Exophiala mesophila</name>
    <name type="common">Black yeast-like fungus</name>
    <dbReference type="NCBI Taxonomy" id="212818"/>
    <lineage>
        <taxon>Eukaryota</taxon>
        <taxon>Fungi</taxon>
        <taxon>Dikarya</taxon>
        <taxon>Ascomycota</taxon>
        <taxon>Pezizomycotina</taxon>
        <taxon>Eurotiomycetes</taxon>
        <taxon>Chaetothyriomycetidae</taxon>
        <taxon>Chaetothyriales</taxon>
        <taxon>Herpotrichiellaceae</taxon>
        <taxon>Exophiala</taxon>
    </lineage>
</organism>
<dbReference type="PANTHER" id="PTHR37540">
    <property type="entry name" value="TRANSCRIPTION FACTOR (ACR-2), PUTATIVE-RELATED-RELATED"/>
    <property type="match status" value="1"/>
</dbReference>
<accession>A0A0D1WTL2</accession>
<evidence type="ECO:0000313" key="2">
    <source>
        <dbReference type="EMBL" id="KIV92530.1"/>
    </source>
</evidence>
<evidence type="ECO:0000256" key="1">
    <source>
        <dbReference type="SAM" id="MobiDB-lite"/>
    </source>
</evidence>
<gene>
    <name evidence="2" type="ORF">PV10_03821</name>
</gene>
<dbReference type="PANTHER" id="PTHR37540:SF5">
    <property type="entry name" value="TRANSCRIPTION FACTOR DOMAIN-CONTAINING PROTEIN"/>
    <property type="match status" value="1"/>
</dbReference>
<protein>
    <recommendedName>
        <fullName evidence="4">Transcription factor domain-containing protein</fullName>
    </recommendedName>
</protein>
<evidence type="ECO:0000313" key="3">
    <source>
        <dbReference type="Proteomes" id="UP000054302"/>
    </source>
</evidence>
<dbReference type="RefSeq" id="XP_016224104.1">
    <property type="nucleotide sequence ID" value="XM_016368316.1"/>
</dbReference>
<dbReference type="VEuPathDB" id="FungiDB:PV10_03821"/>
<sequence length="561" mass="63158">MDSLAEPSFHFVAFKEPRGKGRNRGENSLSQARSHAARVSHKQRRQARHENPNRDLVWVNQTTNTKSVISSSTLLTTQSKIPPSPWSLLPQHKSDPFGSHQMEVLPKYLIDCMEYAYEHVHPTLILGATSSHRAMITTSWRRLGLEWPLMYHLQVASAANIVRASGNTTPLPTHMEISILNHQSEGLLLIQKELQSLKGASSDALLMAMVMAGMLANPVTSQMPETFRLSPLATASNMHIYGKLDVVPETHHVLVDMVTRRGGIQTVKTYGMRSILQIADLQFATRFGVVPSFPWVYESLLFTREHENLKSSTGFDQCFQFTPIDPDLSLALRSAAEVTILLEKHRTHQENAPRLADLVFAADEVHHRLMSIEELRFLDTDPTSHLQDICRWAALIYSDLVLFPLPAATKVKPRLADKLKDAIKRFETVSTTTDLAQSTLLSPNVSNVLLWALMLGGFASIFSPHSAWYTRTLARYLNLQFQLSKSSREPDWQDFKAIMSSFLWWDYIFEEPGARLWWEARLSYSPENSSGLSSGSDILSILSSSDAGWSPLTWPSQNLSP</sequence>
<dbReference type="AlphaFoldDB" id="A0A0D1WTL2"/>
<feature type="compositionally biased region" description="Basic residues" evidence="1">
    <location>
        <begin position="35"/>
        <end position="47"/>
    </location>
</feature>
<dbReference type="EMBL" id="KN847522">
    <property type="protein sequence ID" value="KIV92530.1"/>
    <property type="molecule type" value="Genomic_DNA"/>
</dbReference>
<dbReference type="GeneID" id="27321666"/>
<proteinExistence type="predicted"/>
<name>A0A0D1WTL2_EXOME</name>